<dbReference type="Proteomes" id="UP000075883">
    <property type="component" value="Unassembled WGS sequence"/>
</dbReference>
<evidence type="ECO:0000313" key="2">
    <source>
        <dbReference type="Proteomes" id="UP000075883"/>
    </source>
</evidence>
<accession>A0A182MWF1</accession>
<dbReference type="EnsemblMetazoa" id="ACUA027915-RA">
    <property type="protein sequence ID" value="ACUA027915-PA"/>
    <property type="gene ID" value="ACUA027915"/>
</dbReference>
<organism evidence="1 2">
    <name type="scientific">Anopheles culicifacies</name>
    <dbReference type="NCBI Taxonomy" id="139723"/>
    <lineage>
        <taxon>Eukaryota</taxon>
        <taxon>Metazoa</taxon>
        <taxon>Ecdysozoa</taxon>
        <taxon>Arthropoda</taxon>
        <taxon>Hexapoda</taxon>
        <taxon>Insecta</taxon>
        <taxon>Pterygota</taxon>
        <taxon>Neoptera</taxon>
        <taxon>Endopterygota</taxon>
        <taxon>Diptera</taxon>
        <taxon>Nematocera</taxon>
        <taxon>Culicoidea</taxon>
        <taxon>Culicidae</taxon>
        <taxon>Anophelinae</taxon>
        <taxon>Anopheles</taxon>
        <taxon>culicifacies species complex</taxon>
    </lineage>
</organism>
<reference evidence="1" key="2">
    <citation type="submission" date="2020-05" db="UniProtKB">
        <authorList>
            <consortium name="EnsemblMetazoa"/>
        </authorList>
    </citation>
    <scope>IDENTIFICATION</scope>
    <source>
        <strain evidence="1">A-37</strain>
    </source>
</reference>
<protein>
    <submittedName>
        <fullName evidence="1">Uncharacterized protein</fullName>
    </submittedName>
</protein>
<keyword evidence="2" id="KW-1185">Reference proteome</keyword>
<sequence length="186" mass="19775">MPNGSSSNSFTLPGPPGVWGGCFGLARLPAATDVVPSSFERSSDSVRFASPPRAVATLRVACARSLGRSSSSESESDSAFFSLGFFDFGRGRSTFFASFNPLSSVFIMASSSFSRLRAADDFFPSSSLFSALRAGPAGGFGLSFPSPGAFESEEKPLQDSRSRMFCVLCNLHKQNASHNHAKERSD</sequence>
<evidence type="ECO:0000313" key="1">
    <source>
        <dbReference type="EnsemblMetazoa" id="ACUA027915-PA"/>
    </source>
</evidence>
<dbReference type="VEuPathDB" id="VectorBase:ACUA027915"/>
<dbReference type="AlphaFoldDB" id="A0A182MWF1"/>
<dbReference type="EMBL" id="AXCM01001233">
    <property type="status" value="NOT_ANNOTATED_CDS"/>
    <property type="molecule type" value="Genomic_DNA"/>
</dbReference>
<name>A0A182MWF1_9DIPT</name>
<proteinExistence type="predicted"/>
<reference evidence="2" key="1">
    <citation type="submission" date="2013-09" db="EMBL/GenBank/DDBJ databases">
        <title>The Genome Sequence of Anopheles culicifacies species A.</title>
        <authorList>
            <consortium name="The Broad Institute Genomics Platform"/>
            <person name="Neafsey D.E."/>
            <person name="Besansky N."/>
            <person name="Howell P."/>
            <person name="Walton C."/>
            <person name="Young S.K."/>
            <person name="Zeng Q."/>
            <person name="Gargeya S."/>
            <person name="Fitzgerald M."/>
            <person name="Haas B."/>
            <person name="Abouelleil A."/>
            <person name="Allen A.W."/>
            <person name="Alvarado L."/>
            <person name="Arachchi H.M."/>
            <person name="Berlin A.M."/>
            <person name="Chapman S.B."/>
            <person name="Gainer-Dewar J."/>
            <person name="Goldberg J."/>
            <person name="Griggs A."/>
            <person name="Gujja S."/>
            <person name="Hansen M."/>
            <person name="Howarth C."/>
            <person name="Imamovic A."/>
            <person name="Ireland A."/>
            <person name="Larimer J."/>
            <person name="McCowan C."/>
            <person name="Murphy C."/>
            <person name="Pearson M."/>
            <person name="Poon T.W."/>
            <person name="Priest M."/>
            <person name="Roberts A."/>
            <person name="Saif S."/>
            <person name="Shea T."/>
            <person name="Sisk P."/>
            <person name="Sykes S."/>
            <person name="Wortman J."/>
            <person name="Nusbaum C."/>
            <person name="Birren B."/>
        </authorList>
    </citation>
    <scope>NUCLEOTIDE SEQUENCE [LARGE SCALE GENOMIC DNA]</scope>
    <source>
        <strain evidence="2">A-37</strain>
    </source>
</reference>